<organism evidence="2 3">
    <name type="scientific">Paenibacillus terrae</name>
    <dbReference type="NCBI Taxonomy" id="159743"/>
    <lineage>
        <taxon>Bacteria</taxon>
        <taxon>Bacillati</taxon>
        <taxon>Bacillota</taxon>
        <taxon>Bacilli</taxon>
        <taxon>Bacillales</taxon>
        <taxon>Paenibacillaceae</taxon>
        <taxon>Paenibacillus</taxon>
    </lineage>
</organism>
<dbReference type="GO" id="GO:0006302">
    <property type="term" value="P:double-strand break repair"/>
    <property type="evidence" value="ECO:0007669"/>
    <property type="project" value="TreeGrafter"/>
</dbReference>
<dbReference type="InterPro" id="IPR003395">
    <property type="entry name" value="RecF/RecN/SMC_N"/>
</dbReference>
<dbReference type="SUPFAM" id="SSF52540">
    <property type="entry name" value="P-loop containing nucleoside triphosphate hydrolases"/>
    <property type="match status" value="1"/>
</dbReference>
<dbReference type="GO" id="GO:0000731">
    <property type="term" value="P:DNA synthesis involved in DNA repair"/>
    <property type="evidence" value="ECO:0007669"/>
    <property type="project" value="TreeGrafter"/>
</dbReference>
<reference evidence="2 3" key="1">
    <citation type="submission" date="2014-11" db="EMBL/GenBank/DDBJ databases">
        <title>Draft Genome Sequences of Paenibacillus polymyxa NRRL B-30509 and Paenibacillus terrae NRRL B-30644, Strains from a Poultry Environment that Produce Tridecaptin A and Paenicidins.</title>
        <authorList>
            <person name="van Belkum M.J."/>
            <person name="Lohans C.T."/>
            <person name="Vederas J.C."/>
        </authorList>
    </citation>
    <scope>NUCLEOTIDE SEQUENCE [LARGE SCALE GENOMIC DNA]</scope>
    <source>
        <strain evidence="2 3">NRRL B-30644</strain>
    </source>
</reference>
<dbReference type="Proteomes" id="UP000032534">
    <property type="component" value="Unassembled WGS sequence"/>
</dbReference>
<dbReference type="Pfam" id="PF02463">
    <property type="entry name" value="SMC_N"/>
    <property type="match status" value="1"/>
</dbReference>
<dbReference type="PANTHER" id="PTHR32182:SF0">
    <property type="entry name" value="DNA REPLICATION AND REPAIR PROTEIN RECF"/>
    <property type="match status" value="1"/>
</dbReference>
<feature type="non-terminal residue" evidence="2">
    <location>
        <position position="227"/>
    </location>
</feature>
<dbReference type="InterPro" id="IPR003593">
    <property type="entry name" value="AAA+_ATPase"/>
</dbReference>
<protein>
    <recommendedName>
        <fullName evidence="1">AAA+ ATPase domain-containing protein</fullName>
    </recommendedName>
</protein>
<evidence type="ECO:0000313" key="2">
    <source>
        <dbReference type="EMBL" id="KJD42292.1"/>
    </source>
</evidence>
<dbReference type="InterPro" id="IPR027417">
    <property type="entry name" value="P-loop_NTPase"/>
</dbReference>
<sequence length="227" mass="26104">MLEKIMISNFGPFKTFEMSFNKNITIIVGKNGSGKTQLLGAIAAVFYGRDSIKVNNTSVVDEMHISLKFKLLDSQIEVIRTSLNGRLYYENHRRSISSDRISQLRNIDIGEYEPIIINYKNSSLEFDIDLVKKHLYQLKLENDIMYFLLKIINRVEQTKVKNAYRIYSGGERYILELLGLLSFALEDKRKLILIDEFGGELDSHSFSILLSLLDSISKEIQVIIVIV</sequence>
<dbReference type="PANTHER" id="PTHR32182">
    <property type="entry name" value="DNA REPLICATION AND REPAIR PROTEIN RECF"/>
    <property type="match status" value="1"/>
</dbReference>
<comment type="caution">
    <text evidence="2">The sequence shown here is derived from an EMBL/GenBank/DDBJ whole genome shotgun (WGS) entry which is preliminary data.</text>
</comment>
<keyword evidence="3" id="KW-1185">Reference proteome</keyword>
<accession>A0A0D7WX33</accession>
<dbReference type="RefSeq" id="WP_044649405.1">
    <property type="nucleotide sequence ID" value="NZ_JTHP01000142.1"/>
</dbReference>
<evidence type="ECO:0000313" key="3">
    <source>
        <dbReference type="Proteomes" id="UP000032534"/>
    </source>
</evidence>
<dbReference type="AlphaFoldDB" id="A0A0D7WX33"/>
<evidence type="ECO:0000259" key="1">
    <source>
        <dbReference type="SMART" id="SM00382"/>
    </source>
</evidence>
<dbReference type="Gene3D" id="3.40.50.300">
    <property type="entry name" value="P-loop containing nucleotide triphosphate hydrolases"/>
    <property type="match status" value="1"/>
</dbReference>
<dbReference type="EMBL" id="JTHP01000142">
    <property type="protein sequence ID" value="KJD42292.1"/>
    <property type="molecule type" value="Genomic_DNA"/>
</dbReference>
<dbReference type="OrthoDB" id="308933at2"/>
<feature type="domain" description="AAA+ ATPase" evidence="1">
    <location>
        <begin position="21"/>
        <end position="227"/>
    </location>
</feature>
<gene>
    <name evidence="2" type="ORF">QD47_29110</name>
</gene>
<proteinExistence type="predicted"/>
<name>A0A0D7WX33_9BACL</name>
<dbReference type="SMART" id="SM00382">
    <property type="entry name" value="AAA"/>
    <property type="match status" value="1"/>
</dbReference>